<evidence type="ECO:0000256" key="8">
    <source>
        <dbReference type="ARBA" id="ARBA00023242"/>
    </source>
</evidence>
<feature type="compositionally biased region" description="Acidic residues" evidence="13">
    <location>
        <begin position="95"/>
        <end position="133"/>
    </location>
</feature>
<dbReference type="InterPro" id="IPR044764">
    <property type="entry name" value="DDX52/Rok1_DEADc"/>
</dbReference>
<dbReference type="Pfam" id="PF00270">
    <property type="entry name" value="DEAD"/>
    <property type="match status" value="1"/>
</dbReference>
<dbReference type="GO" id="GO:0032040">
    <property type="term" value="C:small-subunit processome"/>
    <property type="evidence" value="ECO:0007669"/>
    <property type="project" value="EnsemblFungi"/>
</dbReference>
<feature type="compositionally biased region" description="Basic and acidic residues" evidence="13">
    <location>
        <begin position="569"/>
        <end position="580"/>
    </location>
</feature>
<dbReference type="SUPFAM" id="SSF52540">
    <property type="entry name" value="P-loop containing nucleoside triphosphate hydrolases"/>
    <property type="match status" value="2"/>
</dbReference>
<dbReference type="EC" id="3.6.4.13" evidence="2"/>
<dbReference type="CDD" id="cd17957">
    <property type="entry name" value="DEADc_DDX52"/>
    <property type="match status" value="1"/>
</dbReference>
<comment type="caution">
    <text evidence="17">The sequence shown here is derived from an EMBL/GenBank/DDBJ whole genome shotgun (WGS) entry which is preliminary data.</text>
</comment>
<dbReference type="InterPro" id="IPR027417">
    <property type="entry name" value="P-loop_NTPase"/>
</dbReference>
<comment type="similarity">
    <text evidence="9">Belongs to the DEAD box helicase family. DDX52/ROK1 subfamily.</text>
</comment>
<keyword evidence="8" id="KW-0539">Nucleus</keyword>
<dbReference type="RefSeq" id="XP_021882016.1">
    <property type="nucleotide sequence ID" value="XM_022021987.1"/>
</dbReference>
<dbReference type="InterPro" id="IPR000629">
    <property type="entry name" value="RNA-helicase_DEAD-box_CS"/>
</dbReference>
<dbReference type="GO" id="GO:0003723">
    <property type="term" value="F:RNA binding"/>
    <property type="evidence" value="ECO:0007669"/>
    <property type="project" value="UniProtKB-KW"/>
</dbReference>
<accession>A0A1Y2GPK2</accession>
<dbReference type="InterPro" id="IPR011545">
    <property type="entry name" value="DEAD/DEAH_box_helicase_dom"/>
</dbReference>
<dbReference type="InterPro" id="IPR014001">
    <property type="entry name" value="Helicase_ATP-bd"/>
</dbReference>
<evidence type="ECO:0000256" key="11">
    <source>
        <dbReference type="PROSITE-ProRule" id="PRU00552"/>
    </source>
</evidence>
<evidence type="ECO:0000256" key="12">
    <source>
        <dbReference type="RuleBase" id="RU000492"/>
    </source>
</evidence>
<dbReference type="GO" id="GO:0000480">
    <property type="term" value="P:endonucleolytic cleavage in 5'-ETS of tricistronic rRNA transcript (SSU-rRNA, 5.8S rRNA, LSU-rRNA)"/>
    <property type="evidence" value="ECO:0007669"/>
    <property type="project" value="EnsemblFungi"/>
</dbReference>
<feature type="compositionally biased region" description="Acidic residues" evidence="13">
    <location>
        <begin position="77"/>
        <end position="87"/>
    </location>
</feature>
<dbReference type="GO" id="GO:0005524">
    <property type="term" value="F:ATP binding"/>
    <property type="evidence" value="ECO:0007669"/>
    <property type="project" value="UniProtKB-KW"/>
</dbReference>
<organism evidence="17 18">
    <name type="scientific">Lobosporangium transversale</name>
    <dbReference type="NCBI Taxonomy" id="64571"/>
    <lineage>
        <taxon>Eukaryota</taxon>
        <taxon>Fungi</taxon>
        <taxon>Fungi incertae sedis</taxon>
        <taxon>Mucoromycota</taxon>
        <taxon>Mortierellomycotina</taxon>
        <taxon>Mortierellomycetes</taxon>
        <taxon>Mortierellales</taxon>
        <taxon>Mortierellaceae</taxon>
        <taxon>Lobosporangium</taxon>
    </lineage>
</organism>
<keyword evidence="4 12" id="KW-0378">Hydrolase</keyword>
<dbReference type="PROSITE" id="PS51194">
    <property type="entry name" value="HELICASE_CTER"/>
    <property type="match status" value="1"/>
</dbReference>
<evidence type="ECO:0000256" key="2">
    <source>
        <dbReference type="ARBA" id="ARBA00012552"/>
    </source>
</evidence>
<evidence type="ECO:0000259" key="16">
    <source>
        <dbReference type="PROSITE" id="PS51195"/>
    </source>
</evidence>
<dbReference type="GO" id="GO:0000447">
    <property type="term" value="P:endonucleolytic cleavage in ITS1 to separate SSU-rRNA from 5.8S rRNA and LSU-rRNA from tricistronic rRNA transcript (SSU-rRNA, 5.8S rRNA, LSU-rRNA)"/>
    <property type="evidence" value="ECO:0007669"/>
    <property type="project" value="EnsemblFungi"/>
</dbReference>
<feature type="compositionally biased region" description="Basic and acidic residues" evidence="13">
    <location>
        <begin position="67"/>
        <end position="76"/>
    </location>
</feature>
<feature type="domain" description="Helicase ATP-binding" evidence="14">
    <location>
        <begin position="198"/>
        <end position="371"/>
    </location>
</feature>
<dbReference type="InParanoid" id="A0A1Y2GPK2"/>
<dbReference type="GO" id="GO:0016787">
    <property type="term" value="F:hydrolase activity"/>
    <property type="evidence" value="ECO:0007669"/>
    <property type="project" value="UniProtKB-KW"/>
</dbReference>
<dbReference type="PROSITE" id="PS51192">
    <property type="entry name" value="HELICASE_ATP_BIND_1"/>
    <property type="match status" value="1"/>
</dbReference>
<evidence type="ECO:0000313" key="18">
    <source>
        <dbReference type="Proteomes" id="UP000193648"/>
    </source>
</evidence>
<dbReference type="GeneID" id="33563831"/>
<reference evidence="17 18" key="1">
    <citation type="submission" date="2016-07" db="EMBL/GenBank/DDBJ databases">
        <title>Pervasive Adenine N6-methylation of Active Genes in Fungi.</title>
        <authorList>
            <consortium name="DOE Joint Genome Institute"/>
            <person name="Mondo S.J."/>
            <person name="Dannebaum R.O."/>
            <person name="Kuo R.C."/>
            <person name="Labutti K."/>
            <person name="Haridas S."/>
            <person name="Kuo A."/>
            <person name="Salamov A."/>
            <person name="Ahrendt S.R."/>
            <person name="Lipzen A."/>
            <person name="Sullivan W."/>
            <person name="Andreopoulos W.B."/>
            <person name="Clum A."/>
            <person name="Lindquist E."/>
            <person name="Daum C."/>
            <person name="Ramamoorthy G.K."/>
            <person name="Gryganskyi A."/>
            <person name="Culley D."/>
            <person name="Magnuson J.K."/>
            <person name="James T.Y."/>
            <person name="O'Malley M.A."/>
            <person name="Stajich J.E."/>
            <person name="Spatafora J.W."/>
            <person name="Visel A."/>
            <person name="Grigoriev I.V."/>
        </authorList>
    </citation>
    <scope>NUCLEOTIDE SEQUENCE [LARGE SCALE GENOMIC DNA]</scope>
    <source>
        <strain evidence="17 18">NRRL 3116</strain>
    </source>
</reference>
<proteinExistence type="inferred from homology"/>
<evidence type="ECO:0000259" key="14">
    <source>
        <dbReference type="PROSITE" id="PS51192"/>
    </source>
</evidence>
<keyword evidence="6 12" id="KW-0067">ATP-binding</keyword>
<evidence type="ECO:0000313" key="17">
    <source>
        <dbReference type="EMBL" id="ORZ18221.1"/>
    </source>
</evidence>
<dbReference type="Proteomes" id="UP000193648">
    <property type="component" value="Unassembled WGS sequence"/>
</dbReference>
<dbReference type="SMART" id="SM00487">
    <property type="entry name" value="DEXDc"/>
    <property type="match status" value="1"/>
</dbReference>
<dbReference type="STRING" id="64571.A0A1Y2GPK2"/>
<feature type="short sequence motif" description="Q motif" evidence="11">
    <location>
        <begin position="167"/>
        <end position="195"/>
    </location>
</feature>
<dbReference type="GO" id="GO:0000472">
    <property type="term" value="P:endonucleolytic cleavage to generate mature 5'-end of SSU-rRNA from (SSU-rRNA, 5.8S rRNA, LSU-rRNA)"/>
    <property type="evidence" value="ECO:0007669"/>
    <property type="project" value="EnsemblFungi"/>
</dbReference>
<evidence type="ECO:0000256" key="10">
    <source>
        <dbReference type="ARBA" id="ARBA00047984"/>
    </source>
</evidence>
<evidence type="ECO:0000256" key="4">
    <source>
        <dbReference type="ARBA" id="ARBA00022801"/>
    </source>
</evidence>
<evidence type="ECO:0000256" key="1">
    <source>
        <dbReference type="ARBA" id="ARBA00004604"/>
    </source>
</evidence>
<protein>
    <recommendedName>
        <fullName evidence="2">RNA helicase</fullName>
        <ecNumber evidence="2">3.6.4.13</ecNumber>
    </recommendedName>
</protein>
<evidence type="ECO:0000256" key="13">
    <source>
        <dbReference type="SAM" id="MobiDB-lite"/>
    </source>
</evidence>
<keyword evidence="7" id="KW-0694">RNA-binding</keyword>
<evidence type="ECO:0000256" key="3">
    <source>
        <dbReference type="ARBA" id="ARBA00022741"/>
    </source>
</evidence>
<dbReference type="Pfam" id="PF00271">
    <property type="entry name" value="Helicase_C"/>
    <property type="match status" value="1"/>
</dbReference>
<dbReference type="PROSITE" id="PS51195">
    <property type="entry name" value="Q_MOTIF"/>
    <property type="match status" value="1"/>
</dbReference>
<feature type="region of interest" description="Disordered" evidence="13">
    <location>
        <begin position="57"/>
        <end position="141"/>
    </location>
</feature>
<dbReference type="PANTHER" id="PTHR47959:SF15">
    <property type="entry name" value="RNA HELICASE"/>
    <property type="match status" value="1"/>
</dbReference>
<feature type="compositionally biased region" description="Basic residues" evidence="13">
    <location>
        <begin position="57"/>
        <end position="66"/>
    </location>
</feature>
<dbReference type="InterPro" id="IPR001650">
    <property type="entry name" value="Helicase_C-like"/>
</dbReference>
<dbReference type="GO" id="GO:0048254">
    <property type="term" value="P:snoRNA localization"/>
    <property type="evidence" value="ECO:0007669"/>
    <property type="project" value="EnsemblFungi"/>
</dbReference>
<dbReference type="Gene3D" id="3.40.50.300">
    <property type="entry name" value="P-loop containing nucleotide triphosphate hydrolases"/>
    <property type="match status" value="2"/>
</dbReference>
<dbReference type="FunCoup" id="A0A1Y2GPK2">
    <property type="interactions" value="621"/>
</dbReference>
<dbReference type="AlphaFoldDB" id="A0A1Y2GPK2"/>
<comment type="subcellular location">
    <subcellularLocation>
        <location evidence="1">Nucleus</location>
        <location evidence="1">Nucleolus</location>
    </subcellularLocation>
</comment>
<keyword evidence="5 12" id="KW-0347">Helicase</keyword>
<comment type="catalytic activity">
    <reaction evidence="10">
        <text>ATP + H2O = ADP + phosphate + H(+)</text>
        <dbReference type="Rhea" id="RHEA:13065"/>
        <dbReference type="ChEBI" id="CHEBI:15377"/>
        <dbReference type="ChEBI" id="CHEBI:15378"/>
        <dbReference type="ChEBI" id="CHEBI:30616"/>
        <dbReference type="ChEBI" id="CHEBI:43474"/>
        <dbReference type="ChEBI" id="CHEBI:456216"/>
        <dbReference type="EC" id="3.6.4.13"/>
    </reaction>
</comment>
<evidence type="ECO:0000256" key="7">
    <source>
        <dbReference type="ARBA" id="ARBA00022884"/>
    </source>
</evidence>
<dbReference type="InterPro" id="IPR014014">
    <property type="entry name" value="RNA_helicase_DEAD_Q_motif"/>
</dbReference>
<keyword evidence="3 12" id="KW-0547">Nucleotide-binding</keyword>
<dbReference type="CDD" id="cd18787">
    <property type="entry name" value="SF2_C_DEAD"/>
    <property type="match status" value="1"/>
</dbReference>
<gene>
    <name evidence="17" type="ORF">BCR41DRAFT_335498</name>
</gene>
<dbReference type="PANTHER" id="PTHR47959">
    <property type="entry name" value="ATP-DEPENDENT RNA HELICASE RHLE-RELATED"/>
    <property type="match status" value="1"/>
</dbReference>
<dbReference type="PROSITE" id="PS00039">
    <property type="entry name" value="DEAD_ATP_HELICASE"/>
    <property type="match status" value="1"/>
</dbReference>
<evidence type="ECO:0000256" key="6">
    <source>
        <dbReference type="ARBA" id="ARBA00022840"/>
    </source>
</evidence>
<dbReference type="InterPro" id="IPR050079">
    <property type="entry name" value="DEAD_box_RNA_helicase"/>
</dbReference>
<evidence type="ECO:0000256" key="5">
    <source>
        <dbReference type="ARBA" id="ARBA00022806"/>
    </source>
</evidence>
<dbReference type="OrthoDB" id="360161at2759"/>
<dbReference type="EMBL" id="MCFF01000015">
    <property type="protein sequence ID" value="ORZ18221.1"/>
    <property type="molecule type" value="Genomic_DNA"/>
</dbReference>
<evidence type="ECO:0000259" key="15">
    <source>
        <dbReference type="PROSITE" id="PS51194"/>
    </source>
</evidence>
<dbReference type="GO" id="GO:0003724">
    <property type="term" value="F:RNA helicase activity"/>
    <property type="evidence" value="ECO:0007669"/>
    <property type="project" value="UniProtKB-EC"/>
</dbReference>
<feature type="region of interest" description="Disordered" evidence="13">
    <location>
        <begin position="546"/>
        <end position="617"/>
    </location>
</feature>
<dbReference type="SMART" id="SM00490">
    <property type="entry name" value="HELICc"/>
    <property type="match status" value="1"/>
</dbReference>
<sequence length="617" mass="69254">MDLFRMLGGGARFDKKRFKDDIEIFQPKAAPTGLNADTEAALATELDFFKNNKKSIVKKGKKRKKEKKDTKTKSDSESEDESAESSGEDQTHEGDESEDENSNDDSEGDNDEDSEDNEDPEEGSEEDNNEEESTEFKDKEQLSLFRNHLKIRVYGTDIPNPFRSFDELAKQYQVEPYLQRNILASGFKKPTPIQMQAIPVILHGRDVMAMAPTGSGKTMAFVLPILYDLKGPEKVGYRAVIISPTRELATQIFNQIKKLSVGKKFKICMLTKATAATQGQAPHLRQKYDILISTPLRLVHAIQQEKMELDHVRHLVLDEADKLLEQGFLEQTDEIFAACSHPSIQKSLFSATLPSGVEALANTFMRSPVRIVIGSKNAATETIEQKLIYCGSEEGKLIAIRQQIQRGLKPPVLIFVQSIERAKELFHELIYDGINVDVIHSERTKAQRDKIVEGFRQGKVWVLIATELMARGVDFKGVNLVINYDFPQTVQSYIHRIGRTGRAGRSGEAITYFTNEDQTYLKSIVNVMRESGCEVADWMLAMKKPSKNQKKNLRQRPLGRSSINTMSSYDKKKIAHKRDMIANSKKRKVAASDNAASTSAPGAYGGFKKSKSDSSKA</sequence>
<dbReference type="GO" id="GO:0005829">
    <property type="term" value="C:cytosol"/>
    <property type="evidence" value="ECO:0007669"/>
    <property type="project" value="TreeGrafter"/>
</dbReference>
<feature type="domain" description="DEAD-box RNA helicase Q" evidence="16">
    <location>
        <begin position="167"/>
        <end position="195"/>
    </location>
</feature>
<feature type="domain" description="Helicase C-terminal" evidence="15">
    <location>
        <begin position="382"/>
        <end position="543"/>
    </location>
</feature>
<keyword evidence="18" id="KW-1185">Reference proteome</keyword>
<evidence type="ECO:0000256" key="9">
    <source>
        <dbReference type="ARBA" id="ARBA00024355"/>
    </source>
</evidence>
<dbReference type="FunFam" id="3.40.50.300:FF:000759">
    <property type="entry name" value="probable ATP-dependent RNA helicase DDX52"/>
    <property type="match status" value="1"/>
</dbReference>
<name>A0A1Y2GPK2_9FUNG</name>